<dbReference type="RefSeq" id="WP_189251259.1">
    <property type="nucleotide sequence ID" value="NZ_BMQJ01000038.1"/>
</dbReference>
<dbReference type="EMBL" id="BMQJ01000038">
    <property type="protein sequence ID" value="GGQ34849.1"/>
    <property type="molecule type" value="Genomic_DNA"/>
</dbReference>
<name>A0ABQ2RJ10_9ACTN</name>
<organism evidence="1 2">
    <name type="scientific">Streptosporangium pseudovulgare</name>
    <dbReference type="NCBI Taxonomy" id="35765"/>
    <lineage>
        <taxon>Bacteria</taxon>
        <taxon>Bacillati</taxon>
        <taxon>Actinomycetota</taxon>
        <taxon>Actinomycetes</taxon>
        <taxon>Streptosporangiales</taxon>
        <taxon>Streptosporangiaceae</taxon>
        <taxon>Streptosporangium</taxon>
    </lineage>
</organism>
<accession>A0ABQ2RJ10</accession>
<evidence type="ECO:0000313" key="1">
    <source>
        <dbReference type="EMBL" id="GGQ34849.1"/>
    </source>
</evidence>
<evidence type="ECO:0000313" key="2">
    <source>
        <dbReference type="Proteomes" id="UP000611554"/>
    </source>
</evidence>
<sequence length="46" mass="5155">MVKIQSVTAIPGRCYSYELKGPQPKPVTSEITACPEATYHYELRTP</sequence>
<proteinExistence type="predicted"/>
<protein>
    <submittedName>
        <fullName evidence="1">Uncharacterized protein</fullName>
    </submittedName>
</protein>
<dbReference type="Proteomes" id="UP000611554">
    <property type="component" value="Unassembled WGS sequence"/>
</dbReference>
<gene>
    <name evidence="1" type="ORF">GCM10010140_76170</name>
</gene>
<reference evidence="2" key="1">
    <citation type="journal article" date="2019" name="Int. J. Syst. Evol. Microbiol.">
        <title>The Global Catalogue of Microorganisms (GCM) 10K type strain sequencing project: providing services to taxonomists for standard genome sequencing and annotation.</title>
        <authorList>
            <consortium name="The Broad Institute Genomics Platform"/>
            <consortium name="The Broad Institute Genome Sequencing Center for Infectious Disease"/>
            <person name="Wu L."/>
            <person name="Ma J."/>
        </authorList>
    </citation>
    <scope>NUCLEOTIDE SEQUENCE [LARGE SCALE GENOMIC DNA]</scope>
    <source>
        <strain evidence="2">JCM 3115</strain>
    </source>
</reference>
<comment type="caution">
    <text evidence="1">The sequence shown here is derived from an EMBL/GenBank/DDBJ whole genome shotgun (WGS) entry which is preliminary data.</text>
</comment>
<keyword evidence="2" id="KW-1185">Reference proteome</keyword>